<evidence type="ECO:0000313" key="2">
    <source>
        <dbReference type="EMBL" id="CAI6085388.1"/>
    </source>
</evidence>
<organism evidence="2 3">
    <name type="scientific">Clonostachys chloroleuca</name>
    <dbReference type="NCBI Taxonomy" id="1926264"/>
    <lineage>
        <taxon>Eukaryota</taxon>
        <taxon>Fungi</taxon>
        <taxon>Dikarya</taxon>
        <taxon>Ascomycota</taxon>
        <taxon>Pezizomycotina</taxon>
        <taxon>Sordariomycetes</taxon>
        <taxon>Hypocreomycetidae</taxon>
        <taxon>Hypocreales</taxon>
        <taxon>Bionectriaceae</taxon>
        <taxon>Clonostachys</taxon>
    </lineage>
</organism>
<dbReference type="Proteomes" id="UP001160390">
    <property type="component" value="Unassembled WGS sequence"/>
</dbReference>
<sequence>MTTLFLWIFILGGRVNVVAGRAADFVSVTVQFLARNFAMNVAKSVDILVAVLDHFVLRLYGLRPIVWSLAISDSLHEGIPGSLTRILIEGVGVSNLAVVPPLVLNITIKVVSRSLNLVPDVSDGFDSLQWTKDSAPPNILCLPIQLLMETVPVWLVHILVICDVAPKQARGSKSSMPEPEGLSLRKHFMKELLLLEFLGHLGQLLALGDGEQVFKGILEGKGVSVYVIGDIIWYGPWEVSQGSRGILRK</sequence>
<name>A0AA35PXV9_9HYPO</name>
<feature type="signal peptide" evidence="1">
    <location>
        <begin position="1"/>
        <end position="20"/>
    </location>
</feature>
<accession>A0AA35PXV9</accession>
<proteinExistence type="predicted"/>
<dbReference type="AlphaFoldDB" id="A0AA35PXV9"/>
<reference evidence="2" key="1">
    <citation type="submission" date="2023-01" db="EMBL/GenBank/DDBJ databases">
        <authorList>
            <person name="Piombo E."/>
        </authorList>
    </citation>
    <scope>NUCLEOTIDE SEQUENCE</scope>
</reference>
<gene>
    <name evidence="2" type="ORF">CCHLO57077_00014233</name>
</gene>
<protein>
    <submittedName>
        <fullName evidence="2">Uncharacterized protein</fullName>
    </submittedName>
</protein>
<dbReference type="EMBL" id="CABFNP030000761">
    <property type="protein sequence ID" value="CAI6085388.1"/>
    <property type="molecule type" value="Genomic_DNA"/>
</dbReference>
<keyword evidence="3" id="KW-1185">Reference proteome</keyword>
<comment type="caution">
    <text evidence="2">The sequence shown here is derived from an EMBL/GenBank/DDBJ whole genome shotgun (WGS) entry which is preliminary data.</text>
</comment>
<evidence type="ECO:0000256" key="1">
    <source>
        <dbReference type="SAM" id="SignalP"/>
    </source>
</evidence>
<feature type="chain" id="PRO_5041322843" evidence="1">
    <location>
        <begin position="21"/>
        <end position="249"/>
    </location>
</feature>
<evidence type="ECO:0000313" key="3">
    <source>
        <dbReference type="Proteomes" id="UP001160390"/>
    </source>
</evidence>
<keyword evidence="1" id="KW-0732">Signal</keyword>